<feature type="binding site" evidence="12">
    <location>
        <begin position="97"/>
        <end position="98"/>
    </location>
    <ligand>
        <name>ATP</name>
        <dbReference type="ChEBI" id="CHEBI:30616"/>
    </ligand>
</feature>
<dbReference type="STRING" id="1513793.SAMN06296036_101299"/>
<name>A0A1Y6BA75_9BACT</name>
<dbReference type="GO" id="GO:0006015">
    <property type="term" value="P:5-phosphoribose 1-diphosphate biosynthetic process"/>
    <property type="evidence" value="ECO:0007669"/>
    <property type="project" value="UniProtKB-UniRule"/>
</dbReference>
<comment type="catalytic activity">
    <reaction evidence="9 12">
        <text>D-ribose 5-phosphate + ATP = 5-phospho-alpha-D-ribose 1-diphosphate + AMP + H(+)</text>
        <dbReference type="Rhea" id="RHEA:15609"/>
        <dbReference type="ChEBI" id="CHEBI:15378"/>
        <dbReference type="ChEBI" id="CHEBI:30616"/>
        <dbReference type="ChEBI" id="CHEBI:58017"/>
        <dbReference type="ChEBI" id="CHEBI:78346"/>
        <dbReference type="ChEBI" id="CHEBI:456215"/>
        <dbReference type="EC" id="2.7.6.1"/>
    </reaction>
</comment>
<comment type="subcellular location">
    <subcellularLocation>
        <location evidence="12">Cytoplasm</location>
    </subcellularLocation>
</comment>
<dbReference type="PANTHER" id="PTHR10210">
    <property type="entry name" value="RIBOSE-PHOSPHATE DIPHOSPHOKINASE FAMILY MEMBER"/>
    <property type="match status" value="1"/>
</dbReference>
<feature type="active site" evidence="12">
    <location>
        <position position="191"/>
    </location>
</feature>
<dbReference type="UniPathway" id="UPA00087">
    <property type="reaction ID" value="UER00172"/>
</dbReference>
<dbReference type="EC" id="2.7.6.1" evidence="12"/>
<dbReference type="NCBIfam" id="TIGR01251">
    <property type="entry name" value="ribP_PPkin"/>
    <property type="match status" value="1"/>
</dbReference>
<organism evidence="14 15">
    <name type="scientific">Pseudobacteriovorax antillogorgiicola</name>
    <dbReference type="NCBI Taxonomy" id="1513793"/>
    <lineage>
        <taxon>Bacteria</taxon>
        <taxon>Pseudomonadati</taxon>
        <taxon>Bdellovibrionota</taxon>
        <taxon>Oligoflexia</taxon>
        <taxon>Oligoflexales</taxon>
        <taxon>Pseudobacteriovoracaceae</taxon>
        <taxon>Pseudobacteriovorax</taxon>
    </lineage>
</organism>
<keyword evidence="7 12" id="KW-0067">ATP-binding</keyword>
<dbReference type="InterPro" id="IPR037515">
    <property type="entry name" value="Rib-P_diPkinase_bac"/>
</dbReference>
<evidence type="ECO:0000259" key="13">
    <source>
        <dbReference type="Pfam" id="PF13793"/>
    </source>
</evidence>
<evidence type="ECO:0000256" key="3">
    <source>
        <dbReference type="ARBA" id="ARBA00022723"/>
    </source>
</evidence>
<feature type="binding site" evidence="12">
    <location>
        <begin position="221"/>
        <end position="225"/>
    </location>
    <ligand>
        <name>D-ribose 5-phosphate</name>
        <dbReference type="ChEBI" id="CHEBI:78346"/>
    </ligand>
</feature>
<proteinExistence type="inferred from homology"/>
<dbReference type="AlphaFoldDB" id="A0A1Y6BA75"/>
<dbReference type="InterPro" id="IPR029057">
    <property type="entry name" value="PRTase-like"/>
</dbReference>
<comment type="cofactor">
    <cofactor evidence="12">
        <name>Mg(2+)</name>
        <dbReference type="ChEBI" id="CHEBI:18420"/>
    </cofactor>
    <text evidence="12">Binds 2 Mg(2+) ions per subunit.</text>
</comment>
<protein>
    <recommendedName>
        <fullName evidence="12">Ribose-phosphate pyrophosphokinase</fullName>
        <shortName evidence="12">RPPK</shortName>
        <ecNumber evidence="12">2.7.6.1</ecNumber>
    </recommendedName>
    <alternativeName>
        <fullName evidence="12">5-phospho-D-ribosyl alpha-1-diphosphate synthase</fullName>
    </alternativeName>
    <alternativeName>
        <fullName evidence="12">Phosphoribosyl diphosphate synthase</fullName>
    </alternativeName>
    <alternativeName>
        <fullName evidence="12">Phosphoribosyl pyrophosphate synthase</fullName>
        <shortName evidence="12">P-Rib-PP synthase</shortName>
        <shortName evidence="12">PRPP synthase</shortName>
        <shortName evidence="12">PRPPase</shortName>
    </alternativeName>
</protein>
<dbReference type="InterPro" id="IPR029099">
    <property type="entry name" value="Pribosyltran_N"/>
</dbReference>
<evidence type="ECO:0000256" key="5">
    <source>
        <dbReference type="ARBA" id="ARBA00022741"/>
    </source>
</evidence>
<evidence type="ECO:0000256" key="9">
    <source>
        <dbReference type="ARBA" id="ARBA00049535"/>
    </source>
</evidence>
<keyword evidence="4 12" id="KW-0545">Nucleotide biosynthesis</keyword>
<comment type="subunit">
    <text evidence="12">Homohexamer.</text>
</comment>
<dbReference type="RefSeq" id="WP_132314579.1">
    <property type="nucleotide sequence ID" value="NZ_FWZT01000001.1"/>
</dbReference>
<dbReference type="EMBL" id="FWZT01000001">
    <property type="protein sequence ID" value="SME89803.1"/>
    <property type="molecule type" value="Genomic_DNA"/>
</dbReference>
<dbReference type="CDD" id="cd06223">
    <property type="entry name" value="PRTases_typeI"/>
    <property type="match status" value="1"/>
</dbReference>
<evidence type="ECO:0000256" key="10">
    <source>
        <dbReference type="ARBA" id="ARBA00054914"/>
    </source>
</evidence>
<comment type="similarity">
    <text evidence="11 12">Belongs to the ribose-phosphate pyrophosphokinase family. Class I subfamily.</text>
</comment>
<dbReference type="OrthoDB" id="5289298at2"/>
<dbReference type="HAMAP" id="MF_00583_B">
    <property type="entry name" value="RibP_PPkinase_B"/>
    <property type="match status" value="1"/>
</dbReference>
<evidence type="ECO:0000256" key="11">
    <source>
        <dbReference type="ARBA" id="ARBA00061444"/>
    </source>
</evidence>
<keyword evidence="3 12" id="KW-0479">Metal-binding</keyword>
<comment type="function">
    <text evidence="10 12">Involved in the biosynthesis of the central metabolite phospho-alpha-D-ribosyl-1-pyrophosphate (PRPP) via the transfer of pyrophosphoryl group from ATP to 1-hydroxyl of ribose-5-phosphate (Rib-5-P).</text>
</comment>
<dbReference type="GO" id="GO:0002189">
    <property type="term" value="C:ribose phosphate diphosphokinase complex"/>
    <property type="evidence" value="ECO:0007669"/>
    <property type="project" value="TreeGrafter"/>
</dbReference>
<dbReference type="GO" id="GO:0006164">
    <property type="term" value="P:purine nucleotide biosynthetic process"/>
    <property type="evidence" value="ECO:0007669"/>
    <property type="project" value="TreeGrafter"/>
</dbReference>
<evidence type="ECO:0000256" key="6">
    <source>
        <dbReference type="ARBA" id="ARBA00022777"/>
    </source>
</evidence>
<dbReference type="GO" id="GO:0005524">
    <property type="term" value="F:ATP binding"/>
    <property type="evidence" value="ECO:0007669"/>
    <property type="project" value="UniProtKB-KW"/>
</dbReference>
<evidence type="ECO:0000313" key="14">
    <source>
        <dbReference type="EMBL" id="SME89803.1"/>
    </source>
</evidence>
<feature type="binding site" evidence="12">
    <location>
        <position position="193"/>
    </location>
    <ligand>
        <name>D-ribose 5-phosphate</name>
        <dbReference type="ChEBI" id="CHEBI:78346"/>
    </ligand>
</feature>
<dbReference type="GO" id="GO:0005737">
    <property type="term" value="C:cytoplasm"/>
    <property type="evidence" value="ECO:0007669"/>
    <property type="project" value="UniProtKB-SubCell"/>
</dbReference>
<keyword evidence="15" id="KW-1185">Reference proteome</keyword>
<accession>A0A1Y6BA75</accession>
<keyword evidence="2 12" id="KW-0808">Transferase</keyword>
<feature type="binding site" evidence="12">
    <location>
        <position position="168"/>
    </location>
    <ligand>
        <name>Mg(2+)</name>
        <dbReference type="ChEBI" id="CHEBI:18420"/>
    </ligand>
</feature>
<dbReference type="Pfam" id="PF14572">
    <property type="entry name" value="Pribosyl_synth"/>
    <property type="match status" value="1"/>
</dbReference>
<keyword evidence="12" id="KW-0963">Cytoplasm</keyword>
<evidence type="ECO:0000256" key="2">
    <source>
        <dbReference type="ARBA" id="ARBA00022679"/>
    </source>
</evidence>
<dbReference type="SMART" id="SM01400">
    <property type="entry name" value="Pribosyltran_N"/>
    <property type="match status" value="1"/>
</dbReference>
<feature type="domain" description="Ribose-phosphate pyrophosphokinase N-terminal" evidence="13">
    <location>
        <begin position="6"/>
        <end position="121"/>
    </location>
</feature>
<sequence>MSHDLVLLSGNANRALAGRIASYLDLKLGNAIVERFSDGETRVELNENIRGRDVFIIQPTCAPANQHIMEALVMVDACRRASAKRITLVNPYFGYARQERKSAPRTPITAKLVSDLFTVAGVDRMLCMELHTSAIQGFFNIPVDHLFSKPVFGPYFQGRDNLLVVSPDAGGAERARAIAKYYDCGLAIVDKRRDRPNESAVMHIIGDVTDKDCLIVDDICDTGGSLCKAAQALVDKGARSVSAAITHPVLSGPAVERIAESCLTELVVTDTIPLSEKARNCSKIKQLSVGELLGKAIRRIHGAGSISSLFV</sequence>
<evidence type="ECO:0000256" key="1">
    <source>
        <dbReference type="ARBA" id="ARBA00004996"/>
    </source>
</evidence>
<feature type="binding site" evidence="12">
    <location>
        <position position="131"/>
    </location>
    <ligand>
        <name>Mg(2+)</name>
        <dbReference type="ChEBI" id="CHEBI:18420"/>
    </ligand>
</feature>
<dbReference type="Gene3D" id="3.40.50.2020">
    <property type="match status" value="2"/>
</dbReference>
<feature type="binding site" evidence="12">
    <location>
        <position position="217"/>
    </location>
    <ligand>
        <name>D-ribose 5-phosphate</name>
        <dbReference type="ChEBI" id="CHEBI:78346"/>
    </ligand>
</feature>
<dbReference type="InterPro" id="IPR000836">
    <property type="entry name" value="PRTase_dom"/>
</dbReference>
<dbReference type="SUPFAM" id="SSF53271">
    <property type="entry name" value="PRTase-like"/>
    <property type="match status" value="1"/>
</dbReference>
<evidence type="ECO:0000256" key="4">
    <source>
        <dbReference type="ARBA" id="ARBA00022727"/>
    </source>
</evidence>
<dbReference type="PANTHER" id="PTHR10210:SF41">
    <property type="entry name" value="RIBOSE-PHOSPHATE PYROPHOSPHOKINASE 1, CHLOROPLASTIC"/>
    <property type="match status" value="1"/>
</dbReference>
<dbReference type="NCBIfam" id="NF002320">
    <property type="entry name" value="PRK01259.1"/>
    <property type="match status" value="1"/>
</dbReference>
<evidence type="ECO:0000256" key="7">
    <source>
        <dbReference type="ARBA" id="ARBA00022840"/>
    </source>
</evidence>
<dbReference type="Pfam" id="PF13793">
    <property type="entry name" value="Pribosyltran_N"/>
    <property type="match status" value="1"/>
</dbReference>
<dbReference type="GO" id="GO:0000287">
    <property type="term" value="F:magnesium ion binding"/>
    <property type="evidence" value="ECO:0007669"/>
    <property type="project" value="UniProtKB-UniRule"/>
</dbReference>
<dbReference type="Proteomes" id="UP000192907">
    <property type="component" value="Unassembled WGS sequence"/>
</dbReference>
<evidence type="ECO:0000256" key="8">
    <source>
        <dbReference type="ARBA" id="ARBA00022842"/>
    </source>
</evidence>
<dbReference type="GO" id="GO:0004749">
    <property type="term" value="F:ribose phosphate diphosphokinase activity"/>
    <property type="evidence" value="ECO:0007669"/>
    <property type="project" value="UniProtKB-UniRule"/>
</dbReference>
<keyword evidence="6 12" id="KW-0418">Kinase</keyword>
<comment type="pathway">
    <text evidence="1 12">Metabolic intermediate biosynthesis; 5-phospho-alpha-D-ribose 1-diphosphate biosynthesis; 5-phospho-alpha-D-ribose 1-diphosphate from D-ribose 5-phosphate (route I): step 1/1.</text>
</comment>
<evidence type="ECO:0000256" key="12">
    <source>
        <dbReference type="HAMAP-Rule" id="MF_00583"/>
    </source>
</evidence>
<dbReference type="GO" id="GO:0016301">
    <property type="term" value="F:kinase activity"/>
    <property type="evidence" value="ECO:0007669"/>
    <property type="project" value="UniProtKB-KW"/>
</dbReference>
<evidence type="ECO:0000313" key="15">
    <source>
        <dbReference type="Proteomes" id="UP000192907"/>
    </source>
</evidence>
<reference evidence="15" key="1">
    <citation type="submission" date="2017-04" db="EMBL/GenBank/DDBJ databases">
        <authorList>
            <person name="Varghese N."/>
            <person name="Submissions S."/>
        </authorList>
    </citation>
    <scope>NUCLEOTIDE SEQUENCE [LARGE SCALE GENOMIC DNA]</scope>
    <source>
        <strain evidence="15">RKEM611</strain>
    </source>
</reference>
<dbReference type="InterPro" id="IPR005946">
    <property type="entry name" value="Rib-P_diPkinase"/>
</dbReference>
<dbReference type="FunFam" id="3.40.50.2020:FF:000001">
    <property type="entry name" value="Ribose-phosphate pyrophosphokinase"/>
    <property type="match status" value="1"/>
</dbReference>
<dbReference type="FunFam" id="3.40.50.2020:FF:000002">
    <property type="entry name" value="Ribose-phosphate pyrophosphokinase"/>
    <property type="match status" value="1"/>
</dbReference>
<gene>
    <name evidence="12" type="primary">prs</name>
    <name evidence="14" type="ORF">SAMN06296036_101299</name>
</gene>
<keyword evidence="8 12" id="KW-0460">Magnesium</keyword>
<keyword evidence="5 12" id="KW-0547">Nucleotide-binding</keyword>
<feature type="binding site" evidence="12">
    <location>
        <begin position="38"/>
        <end position="40"/>
    </location>
    <ligand>
        <name>ATP</name>
        <dbReference type="ChEBI" id="CHEBI:30616"/>
    </ligand>
</feature>